<feature type="transmembrane region" description="Helical" evidence="1">
    <location>
        <begin position="54"/>
        <end position="74"/>
    </location>
</feature>
<feature type="transmembrane region" description="Helical" evidence="1">
    <location>
        <begin position="86"/>
        <end position="108"/>
    </location>
</feature>
<dbReference type="Proteomes" id="UP000261284">
    <property type="component" value="Unassembled WGS sequence"/>
</dbReference>
<sequence length="224" mass="24147">MEQNNILRCTTFLLTFAAGFCDTTTFVAAAELFSAHVTGNFIVFAYDLVHRADWHAWLKLVTFPVFICSVTVGGRMAAKWGNRYNLLLAEGLLLLLAGLAAVVLQWQGMLSENSVYTIAMVIVFAMGLQNAFSRLFPKETYGPTTIMTGNVTQLSLDLEQGLRNKFADAVSGQSLKKQGVVLGGFLTGCLAGGLLSQRLGLPAVVLPGLLVTGFAAYLYPAGRK</sequence>
<dbReference type="PANTHER" id="PTHR37314">
    <property type="entry name" value="SLR0142 PROTEIN"/>
    <property type="match status" value="1"/>
</dbReference>
<dbReference type="RefSeq" id="WP_116845420.1">
    <property type="nucleotide sequence ID" value="NZ_QTJU01000001.1"/>
</dbReference>
<organism evidence="2 3">
    <name type="scientific">Deminuibacter soli</name>
    <dbReference type="NCBI Taxonomy" id="2291815"/>
    <lineage>
        <taxon>Bacteria</taxon>
        <taxon>Pseudomonadati</taxon>
        <taxon>Bacteroidota</taxon>
        <taxon>Chitinophagia</taxon>
        <taxon>Chitinophagales</taxon>
        <taxon>Chitinophagaceae</taxon>
        <taxon>Deminuibacter</taxon>
    </lineage>
</organism>
<keyword evidence="1" id="KW-0472">Membrane</keyword>
<name>A0A3E1NP06_9BACT</name>
<dbReference type="Pfam" id="PF06912">
    <property type="entry name" value="DUF1275"/>
    <property type="match status" value="1"/>
</dbReference>
<comment type="caution">
    <text evidence="2">The sequence shown here is derived from an EMBL/GenBank/DDBJ whole genome shotgun (WGS) entry which is preliminary data.</text>
</comment>
<protein>
    <submittedName>
        <fullName evidence="2">DUF1275 domain-containing protein</fullName>
    </submittedName>
</protein>
<reference evidence="2 3" key="1">
    <citation type="submission" date="2018-08" db="EMBL/GenBank/DDBJ databases">
        <title>Chitinophagaceae sp. K23C18032701, a novel bacterium isolated from forest soil.</title>
        <authorList>
            <person name="Wang C."/>
        </authorList>
    </citation>
    <scope>NUCLEOTIDE SEQUENCE [LARGE SCALE GENOMIC DNA]</scope>
    <source>
        <strain evidence="2 3">K23C18032701</strain>
    </source>
</reference>
<dbReference type="PANTHER" id="PTHR37314:SF5">
    <property type="entry name" value="SLR0142 PROTEIN"/>
    <property type="match status" value="1"/>
</dbReference>
<feature type="transmembrane region" description="Helical" evidence="1">
    <location>
        <begin position="201"/>
        <end position="219"/>
    </location>
</feature>
<feature type="transmembrane region" description="Helical" evidence="1">
    <location>
        <begin position="179"/>
        <end position="195"/>
    </location>
</feature>
<dbReference type="OrthoDB" id="5125627at2"/>
<evidence type="ECO:0000313" key="3">
    <source>
        <dbReference type="Proteomes" id="UP000261284"/>
    </source>
</evidence>
<evidence type="ECO:0000313" key="2">
    <source>
        <dbReference type="EMBL" id="RFM29665.1"/>
    </source>
</evidence>
<evidence type="ECO:0000256" key="1">
    <source>
        <dbReference type="SAM" id="Phobius"/>
    </source>
</evidence>
<keyword evidence="1" id="KW-0812">Transmembrane</keyword>
<keyword evidence="1" id="KW-1133">Transmembrane helix</keyword>
<gene>
    <name evidence="2" type="ORF">DXN05_01395</name>
</gene>
<feature type="transmembrane region" description="Helical" evidence="1">
    <location>
        <begin position="114"/>
        <end position="132"/>
    </location>
</feature>
<keyword evidence="3" id="KW-1185">Reference proteome</keyword>
<dbReference type="EMBL" id="QTJU01000001">
    <property type="protein sequence ID" value="RFM29665.1"/>
    <property type="molecule type" value="Genomic_DNA"/>
</dbReference>
<accession>A0A3E1NP06</accession>
<dbReference type="AlphaFoldDB" id="A0A3E1NP06"/>
<proteinExistence type="predicted"/>
<dbReference type="InterPro" id="IPR010699">
    <property type="entry name" value="DUF1275"/>
</dbReference>
<feature type="transmembrane region" description="Helical" evidence="1">
    <location>
        <begin position="12"/>
        <end position="34"/>
    </location>
</feature>